<dbReference type="EnsemblMetazoa" id="CLYHEMT011762.2">
    <property type="protein sequence ID" value="CLYHEMP011762.2"/>
    <property type="gene ID" value="CLYHEMG011762"/>
</dbReference>
<feature type="compositionally biased region" description="Basic and acidic residues" evidence="1">
    <location>
        <begin position="20"/>
        <end position="34"/>
    </location>
</feature>
<feature type="compositionally biased region" description="Basic residues" evidence="1">
    <location>
        <begin position="117"/>
        <end position="135"/>
    </location>
</feature>
<proteinExistence type="predicted"/>
<evidence type="ECO:0000313" key="2">
    <source>
        <dbReference type="EnsemblMetazoa" id="CLYHEMP011762.1"/>
    </source>
</evidence>
<dbReference type="EnsemblMetazoa" id="CLYHEMT011762.1">
    <property type="protein sequence ID" value="CLYHEMP011762.1"/>
    <property type="gene ID" value="CLYHEMG011762"/>
</dbReference>
<evidence type="ECO:0000313" key="3">
    <source>
        <dbReference type="Proteomes" id="UP000594262"/>
    </source>
</evidence>
<dbReference type="Proteomes" id="UP000594262">
    <property type="component" value="Unplaced"/>
</dbReference>
<sequence length="155" mass="17591">MSSAAPLNFIPGATKPIIHSPERTPERPRKLERNARYKSIPLRYSSRSTENEKAVVSVGLAALALLAPPRSENSSDEENVIDIAQSMRSRSMTHIENYHRLKKSDVNENYTQDSASHSKKEHKKILPSKLARKAKKDMGSKRWRSLEKLHNYTLG</sequence>
<accession>A0A7M5UL74</accession>
<name>A0A7M5UL74_9CNID</name>
<reference evidence="2" key="1">
    <citation type="submission" date="2021-01" db="UniProtKB">
        <authorList>
            <consortium name="EnsemblMetazoa"/>
        </authorList>
    </citation>
    <scope>IDENTIFICATION</scope>
</reference>
<keyword evidence="3" id="KW-1185">Reference proteome</keyword>
<feature type="region of interest" description="Disordered" evidence="1">
    <location>
        <begin position="1"/>
        <end position="34"/>
    </location>
</feature>
<dbReference type="AlphaFoldDB" id="A0A7M5UL74"/>
<feature type="compositionally biased region" description="Basic and acidic residues" evidence="1">
    <location>
        <begin position="96"/>
        <end position="106"/>
    </location>
</feature>
<feature type="region of interest" description="Disordered" evidence="1">
    <location>
        <begin position="96"/>
        <end position="142"/>
    </location>
</feature>
<organism evidence="2 3">
    <name type="scientific">Clytia hemisphaerica</name>
    <dbReference type="NCBI Taxonomy" id="252671"/>
    <lineage>
        <taxon>Eukaryota</taxon>
        <taxon>Metazoa</taxon>
        <taxon>Cnidaria</taxon>
        <taxon>Hydrozoa</taxon>
        <taxon>Hydroidolina</taxon>
        <taxon>Leptothecata</taxon>
        <taxon>Obeliida</taxon>
        <taxon>Clytiidae</taxon>
        <taxon>Clytia</taxon>
    </lineage>
</organism>
<evidence type="ECO:0000256" key="1">
    <source>
        <dbReference type="SAM" id="MobiDB-lite"/>
    </source>
</evidence>
<protein>
    <submittedName>
        <fullName evidence="2">Uncharacterized protein</fullName>
    </submittedName>
</protein>